<dbReference type="GeneID" id="10536387"/>
<evidence type="ECO:0000313" key="2">
    <source>
        <dbReference type="Proteomes" id="UP000008783"/>
    </source>
</evidence>
<accession>E3K9D0</accession>
<dbReference type="AlphaFoldDB" id="E3K9D0"/>
<gene>
    <name evidence="1" type="ORF">PGTG_07317</name>
</gene>
<reference key="1">
    <citation type="submission" date="2007-01" db="EMBL/GenBank/DDBJ databases">
        <title>The Genome Sequence of Puccinia graminis f. sp. tritici Strain CRL 75-36-700-3.</title>
        <authorList>
            <consortium name="The Broad Institute Genome Sequencing Platform"/>
            <person name="Birren B."/>
            <person name="Lander E."/>
            <person name="Galagan J."/>
            <person name="Nusbaum C."/>
            <person name="Devon K."/>
            <person name="Cuomo C."/>
            <person name="Jaffe D."/>
            <person name="Butler J."/>
            <person name="Alvarez P."/>
            <person name="Gnerre S."/>
            <person name="Grabherr M."/>
            <person name="Mauceli E."/>
            <person name="Brockman W."/>
            <person name="Young S."/>
            <person name="LaButti K."/>
            <person name="Sykes S."/>
            <person name="DeCaprio D."/>
            <person name="Crawford M."/>
            <person name="Koehrsen M."/>
            <person name="Engels R."/>
            <person name="Montgomery P."/>
            <person name="Pearson M."/>
            <person name="Howarth C."/>
            <person name="Larson L."/>
            <person name="White J."/>
            <person name="Zeng Q."/>
            <person name="Kodira C."/>
            <person name="Yandava C."/>
            <person name="Alvarado L."/>
            <person name="O'Leary S."/>
            <person name="Szabo L."/>
            <person name="Dean R."/>
            <person name="Schein J."/>
        </authorList>
    </citation>
    <scope>NUCLEOTIDE SEQUENCE</scope>
    <source>
        <strain>CRL 75-36-700-3</strain>
    </source>
</reference>
<dbReference type="EMBL" id="DS178277">
    <property type="protein sequence ID" value="EFP81065.2"/>
    <property type="molecule type" value="Genomic_DNA"/>
</dbReference>
<proteinExistence type="predicted"/>
<name>E3K9D0_PUCGT</name>
<sequence>MALKSALLPDPWTLAISYCVLDFDRNASVIGASFAHPMLAPWRCFYIMRIKYKMRLTRLTRLTSRPSSTNASTSHEWLYLDVAFVSTVSASLHPALDQALLGPAADFT</sequence>
<dbReference type="VEuPathDB" id="FungiDB:PGTG_07317"/>
<dbReference type="RefSeq" id="XP_003325484.2">
    <property type="nucleotide sequence ID" value="XM_003325436.2"/>
</dbReference>
<reference evidence="2" key="2">
    <citation type="journal article" date="2011" name="Proc. Natl. Acad. Sci. U.S.A.">
        <title>Obligate biotrophy features unraveled by the genomic analysis of rust fungi.</title>
        <authorList>
            <person name="Duplessis S."/>
            <person name="Cuomo C.A."/>
            <person name="Lin Y.-C."/>
            <person name="Aerts A."/>
            <person name="Tisserant E."/>
            <person name="Veneault-Fourrey C."/>
            <person name="Joly D.L."/>
            <person name="Hacquard S."/>
            <person name="Amselem J."/>
            <person name="Cantarel B.L."/>
            <person name="Chiu R."/>
            <person name="Coutinho P.M."/>
            <person name="Feau N."/>
            <person name="Field M."/>
            <person name="Frey P."/>
            <person name="Gelhaye E."/>
            <person name="Goldberg J."/>
            <person name="Grabherr M.G."/>
            <person name="Kodira C.D."/>
            <person name="Kohler A."/>
            <person name="Kuees U."/>
            <person name="Lindquist E.A."/>
            <person name="Lucas S.M."/>
            <person name="Mago R."/>
            <person name="Mauceli E."/>
            <person name="Morin E."/>
            <person name="Murat C."/>
            <person name="Pangilinan J.L."/>
            <person name="Park R."/>
            <person name="Pearson M."/>
            <person name="Quesneville H."/>
            <person name="Rouhier N."/>
            <person name="Sakthikumar S."/>
            <person name="Salamov A.A."/>
            <person name="Schmutz J."/>
            <person name="Selles B."/>
            <person name="Shapiro H."/>
            <person name="Tanguay P."/>
            <person name="Tuskan G.A."/>
            <person name="Henrissat B."/>
            <person name="Van de Peer Y."/>
            <person name="Rouze P."/>
            <person name="Ellis J.G."/>
            <person name="Dodds P.N."/>
            <person name="Schein J.E."/>
            <person name="Zhong S."/>
            <person name="Hamelin R.C."/>
            <person name="Grigoriev I.V."/>
            <person name="Szabo L.J."/>
            <person name="Martin F."/>
        </authorList>
    </citation>
    <scope>NUCLEOTIDE SEQUENCE [LARGE SCALE GENOMIC DNA]</scope>
    <source>
        <strain evidence="2">CRL 75-36-700-3 / race SCCL</strain>
    </source>
</reference>
<dbReference type="OrthoDB" id="10417879at2759"/>
<dbReference type="InParanoid" id="E3K9D0"/>
<protein>
    <submittedName>
        <fullName evidence="1">Uncharacterized protein</fullName>
    </submittedName>
</protein>
<dbReference type="KEGG" id="pgr:PGTG_07317"/>
<dbReference type="Proteomes" id="UP000008783">
    <property type="component" value="Unassembled WGS sequence"/>
</dbReference>
<organism evidence="1 2">
    <name type="scientific">Puccinia graminis f. sp. tritici (strain CRL 75-36-700-3 / race SCCL)</name>
    <name type="common">Black stem rust fungus</name>
    <dbReference type="NCBI Taxonomy" id="418459"/>
    <lineage>
        <taxon>Eukaryota</taxon>
        <taxon>Fungi</taxon>
        <taxon>Dikarya</taxon>
        <taxon>Basidiomycota</taxon>
        <taxon>Pucciniomycotina</taxon>
        <taxon>Pucciniomycetes</taxon>
        <taxon>Pucciniales</taxon>
        <taxon>Pucciniaceae</taxon>
        <taxon>Puccinia</taxon>
    </lineage>
</organism>
<evidence type="ECO:0000313" key="1">
    <source>
        <dbReference type="EMBL" id="EFP81065.2"/>
    </source>
</evidence>
<dbReference type="HOGENOM" id="CLU_2198230_0_0_1"/>
<keyword evidence="2" id="KW-1185">Reference proteome</keyword>